<dbReference type="GO" id="GO:0000049">
    <property type="term" value="F:tRNA binding"/>
    <property type="evidence" value="ECO:0007669"/>
    <property type="project" value="TreeGrafter"/>
</dbReference>
<dbReference type="RefSeq" id="XP_031554450.1">
    <property type="nucleotide sequence ID" value="XM_031698590.1"/>
</dbReference>
<evidence type="ECO:0000313" key="11">
    <source>
        <dbReference type="RefSeq" id="XP_031554450.1"/>
    </source>
</evidence>
<comment type="similarity">
    <text evidence="4">Belongs to the ELP5 family.</text>
</comment>
<feature type="region of interest" description="Disordered" evidence="9">
    <location>
        <begin position="286"/>
        <end position="327"/>
    </location>
</feature>
<evidence type="ECO:0000256" key="9">
    <source>
        <dbReference type="SAM" id="MobiDB-lite"/>
    </source>
</evidence>
<dbReference type="GO" id="GO:0033588">
    <property type="term" value="C:elongator holoenzyme complex"/>
    <property type="evidence" value="ECO:0007669"/>
    <property type="project" value="InterPro"/>
</dbReference>
<comment type="pathway">
    <text evidence="3">tRNA modification; 5-methoxycarbonylmethyl-2-thiouridine-tRNA biosynthesis.</text>
</comment>
<dbReference type="GeneID" id="116291419"/>
<dbReference type="Pfam" id="PF10483">
    <property type="entry name" value="Elong_Iki1"/>
    <property type="match status" value="1"/>
</dbReference>
<dbReference type="InterPro" id="IPR027417">
    <property type="entry name" value="P-loop_NTPase"/>
</dbReference>
<feature type="compositionally biased region" description="Acidic residues" evidence="9">
    <location>
        <begin position="311"/>
        <end position="327"/>
    </location>
</feature>
<evidence type="ECO:0000256" key="7">
    <source>
        <dbReference type="ARBA" id="ARBA00022694"/>
    </source>
</evidence>
<dbReference type="Gene3D" id="3.40.50.300">
    <property type="entry name" value="P-loop containing nucleotide triphosphate hydrolases"/>
    <property type="match status" value="1"/>
</dbReference>
<dbReference type="GO" id="GO:0005634">
    <property type="term" value="C:nucleus"/>
    <property type="evidence" value="ECO:0007669"/>
    <property type="project" value="UniProtKB-SubCell"/>
</dbReference>
<comment type="subcellular location">
    <subcellularLocation>
        <location evidence="2">Cytoplasm</location>
    </subcellularLocation>
    <subcellularLocation>
        <location evidence="1">Nucleus</location>
    </subcellularLocation>
</comment>
<dbReference type="InParanoid" id="A0A6P8HP67"/>
<organism evidence="10 11">
    <name type="scientific">Actinia tenebrosa</name>
    <name type="common">Australian red waratah sea anemone</name>
    <dbReference type="NCBI Taxonomy" id="6105"/>
    <lineage>
        <taxon>Eukaryota</taxon>
        <taxon>Metazoa</taxon>
        <taxon>Cnidaria</taxon>
        <taxon>Anthozoa</taxon>
        <taxon>Hexacorallia</taxon>
        <taxon>Actiniaria</taxon>
        <taxon>Actiniidae</taxon>
        <taxon>Actinia</taxon>
    </lineage>
</organism>
<dbReference type="PANTHER" id="PTHR15641:SF1">
    <property type="entry name" value="ELONGATOR COMPLEX PROTEIN 5"/>
    <property type="match status" value="1"/>
</dbReference>
<evidence type="ECO:0000256" key="3">
    <source>
        <dbReference type="ARBA" id="ARBA00005043"/>
    </source>
</evidence>
<name>A0A6P8HP67_ACTTE</name>
<dbReference type="AlphaFoldDB" id="A0A6P8HP67"/>
<sequence length="327" mass="37296">MLLGNLLSGKEISNLIVLQDTIDASARPLLLCFVKSLLDRVDLVCLVCYEHPPSKFLKSLDAELQSRVECFDACTDYLKWNQDKESDEQNHLVHHDSDLINTIRKAINKRCSLNQNGEQLKVAIAMDSVSNLILQSVSNTCQMLHQLLQSKAAENVLAYKVEQIVCVVHSDLHENHIVHAFVSIATSILQISPLDQSQTDPAQGCQSEEVENYCKVLHIRRTGKVLKKRQRFLMNQQFEVKEFQEEDWTQKPEILKISEPEADPTANLPFNLKLTKQEEQARANTQLPYMHHTNTSEPLAGKESQIFYQPDDVDDFDEDDPDDDLDI</sequence>
<dbReference type="PANTHER" id="PTHR15641">
    <property type="entry name" value="ELONGATOR COMPLEX PROTEIN 5"/>
    <property type="match status" value="1"/>
</dbReference>
<dbReference type="FunCoup" id="A0A6P8HP67">
    <property type="interactions" value="1600"/>
</dbReference>
<dbReference type="CDD" id="cd19496">
    <property type="entry name" value="Elp5"/>
    <property type="match status" value="1"/>
</dbReference>
<proteinExistence type="inferred from homology"/>
<evidence type="ECO:0000256" key="1">
    <source>
        <dbReference type="ARBA" id="ARBA00004123"/>
    </source>
</evidence>
<evidence type="ECO:0000313" key="10">
    <source>
        <dbReference type="Proteomes" id="UP000515163"/>
    </source>
</evidence>
<accession>A0A6P8HP67</accession>
<keyword evidence="8" id="KW-0539">Nucleus</keyword>
<dbReference type="Proteomes" id="UP000515163">
    <property type="component" value="Unplaced"/>
</dbReference>
<keyword evidence="6" id="KW-0963">Cytoplasm</keyword>
<dbReference type="KEGG" id="aten:116291419"/>
<dbReference type="UniPathway" id="UPA00988"/>
<dbReference type="InterPro" id="IPR019519">
    <property type="entry name" value="Elp5"/>
</dbReference>
<dbReference type="GO" id="GO:0002098">
    <property type="term" value="P:tRNA wobble uridine modification"/>
    <property type="evidence" value="ECO:0007669"/>
    <property type="project" value="InterPro"/>
</dbReference>
<keyword evidence="7" id="KW-0819">tRNA processing</keyword>
<evidence type="ECO:0000256" key="2">
    <source>
        <dbReference type="ARBA" id="ARBA00004496"/>
    </source>
</evidence>
<feature type="compositionally biased region" description="Polar residues" evidence="9">
    <location>
        <begin position="286"/>
        <end position="297"/>
    </location>
</feature>
<dbReference type="OrthoDB" id="166907at2759"/>
<dbReference type="GO" id="GO:0005829">
    <property type="term" value="C:cytosol"/>
    <property type="evidence" value="ECO:0007669"/>
    <property type="project" value="TreeGrafter"/>
</dbReference>
<reference evidence="11" key="1">
    <citation type="submission" date="2025-08" db="UniProtKB">
        <authorList>
            <consortium name="RefSeq"/>
        </authorList>
    </citation>
    <scope>IDENTIFICATION</scope>
    <source>
        <tissue evidence="11">Tentacle</tissue>
    </source>
</reference>
<gene>
    <name evidence="11" type="primary">LOC116291419</name>
</gene>
<evidence type="ECO:0000256" key="5">
    <source>
        <dbReference type="ARBA" id="ARBA00020264"/>
    </source>
</evidence>
<evidence type="ECO:0000256" key="6">
    <source>
        <dbReference type="ARBA" id="ARBA00022490"/>
    </source>
</evidence>
<protein>
    <recommendedName>
        <fullName evidence="5">Elongator complex protein 5</fullName>
    </recommendedName>
</protein>
<evidence type="ECO:0000256" key="8">
    <source>
        <dbReference type="ARBA" id="ARBA00023242"/>
    </source>
</evidence>
<evidence type="ECO:0000256" key="4">
    <source>
        <dbReference type="ARBA" id="ARBA00009567"/>
    </source>
</evidence>
<keyword evidence="10" id="KW-1185">Reference proteome</keyword>